<dbReference type="KEGG" id="gmw:113512101"/>
<sequence length="540" mass="61754">MLSIKIILILPFVFSVVNTQMTNITISLDRPITWADKQLYGDFLQIKRSSTIQVNFENINSNVSFIVFQVHSHEYNVTVCNNSCVMDSMEKGNNIGFYSSVKPNIDTFYIKNENFLDINLYIAVHGYKDQDPIPGGCNMELSVPIAPFTFTNFNKVYINIEVSPAKSYQDPNCLSASAVTVKFYRMYLPERNFDADVYFEGIKDMMSLEKIREKAEEIPSSVWTMRRMVSAYHGTGSIYVAVAYDKNDQYYSIYAPTYTYACIPLKDNCELFDDLLSAFMCTIMLFVGVFICYFGHRFFKTEMFLFGLLSGVIITHILISLIVELDTSELLGASLLSGVFFGGIWYMFWWYYGIPVISVMLPALNLGFLVAAIFYYKLPGGIRLLMDDFNFWTLFIFMMCLVALMLVCVAFASNMLCCAVLGAYTVVYAMDYSFGSTLKYIVINTIRRATVPEFKFAVLTPPFEWKDALVTSIWVTLSITGFLVQQFHNRGRPPFPPPPRSVRPRMPEPLGYSTLINNRQRYNSTQGNRPLYTERTPLLS</sequence>
<dbReference type="GO" id="GO:0005886">
    <property type="term" value="C:plasma membrane"/>
    <property type="evidence" value="ECO:0007669"/>
    <property type="project" value="TreeGrafter"/>
</dbReference>
<evidence type="ECO:0000256" key="3">
    <source>
        <dbReference type="ARBA" id="ARBA00022989"/>
    </source>
</evidence>
<evidence type="ECO:0000256" key="5">
    <source>
        <dbReference type="SAM" id="MobiDB-lite"/>
    </source>
</evidence>
<feature type="transmembrane region" description="Helical" evidence="6">
    <location>
        <begin position="396"/>
        <end position="429"/>
    </location>
</feature>
<evidence type="ECO:0000259" key="8">
    <source>
        <dbReference type="Pfam" id="PF13886"/>
    </source>
</evidence>
<comment type="subcellular location">
    <subcellularLocation>
        <location evidence="1">Membrane</location>
        <topology evidence="1">Multi-pass membrane protein</topology>
    </subcellularLocation>
</comment>
<proteinExistence type="predicted"/>
<reference evidence="10" key="1">
    <citation type="submission" date="2025-08" db="UniProtKB">
        <authorList>
            <consortium name="RefSeq"/>
        </authorList>
    </citation>
    <scope>IDENTIFICATION</scope>
    <source>
        <tissue evidence="10">Whole larvae</tissue>
    </source>
</reference>
<dbReference type="InterPro" id="IPR025256">
    <property type="entry name" value="TM7S3/TM198-like_dom"/>
</dbReference>
<keyword evidence="9" id="KW-1185">Reference proteome</keyword>
<feature type="chain" id="PRO_5047432507" evidence="7">
    <location>
        <begin position="20"/>
        <end position="540"/>
    </location>
</feature>
<evidence type="ECO:0000256" key="1">
    <source>
        <dbReference type="ARBA" id="ARBA00004141"/>
    </source>
</evidence>
<dbReference type="RefSeq" id="XP_026751680.2">
    <property type="nucleotide sequence ID" value="XM_026895879.3"/>
</dbReference>
<accession>A0A6J1WDP0</accession>
<evidence type="ECO:0000256" key="7">
    <source>
        <dbReference type="SAM" id="SignalP"/>
    </source>
</evidence>
<dbReference type="PANTHER" id="PTHR15937:SF3">
    <property type="entry name" value="TRANSMEMBRANE 7 SUPERFAMILY MEMBER 3"/>
    <property type="match status" value="1"/>
</dbReference>
<dbReference type="InterPro" id="IPR042502">
    <property type="entry name" value="TM7SF3"/>
</dbReference>
<dbReference type="Proteomes" id="UP001652740">
    <property type="component" value="Unplaced"/>
</dbReference>
<dbReference type="InParanoid" id="A0A6J1WDP0"/>
<name>A0A6J1WDP0_GALME</name>
<feature type="transmembrane region" description="Helical" evidence="6">
    <location>
        <begin position="329"/>
        <end position="349"/>
    </location>
</feature>
<protein>
    <submittedName>
        <fullName evidence="10">Transmembrane 7 superfamily member 3-like</fullName>
    </submittedName>
</protein>
<keyword evidence="4 6" id="KW-0472">Membrane</keyword>
<dbReference type="GeneID" id="113512101"/>
<feature type="transmembrane region" description="Helical" evidence="6">
    <location>
        <begin position="303"/>
        <end position="323"/>
    </location>
</feature>
<feature type="region of interest" description="Disordered" evidence="5">
    <location>
        <begin position="517"/>
        <end position="540"/>
    </location>
</feature>
<evidence type="ECO:0000313" key="9">
    <source>
        <dbReference type="Proteomes" id="UP001652740"/>
    </source>
</evidence>
<feature type="signal peptide" evidence="7">
    <location>
        <begin position="1"/>
        <end position="19"/>
    </location>
</feature>
<dbReference type="GO" id="GO:0043069">
    <property type="term" value="P:negative regulation of programmed cell death"/>
    <property type="evidence" value="ECO:0007669"/>
    <property type="project" value="TreeGrafter"/>
</dbReference>
<evidence type="ECO:0000313" key="10">
    <source>
        <dbReference type="RefSeq" id="XP_026751680.2"/>
    </source>
</evidence>
<dbReference type="Pfam" id="PF25992">
    <property type="entry name" value="Ig_TM7SF3_N"/>
    <property type="match status" value="1"/>
</dbReference>
<evidence type="ECO:0000256" key="6">
    <source>
        <dbReference type="SAM" id="Phobius"/>
    </source>
</evidence>
<feature type="transmembrane region" description="Helical" evidence="6">
    <location>
        <begin position="275"/>
        <end position="296"/>
    </location>
</feature>
<gene>
    <name evidence="10" type="primary">LOC113512101</name>
</gene>
<keyword evidence="3 6" id="KW-1133">Transmembrane helix</keyword>
<organism evidence="9 10">
    <name type="scientific">Galleria mellonella</name>
    <name type="common">Greater wax moth</name>
    <dbReference type="NCBI Taxonomy" id="7137"/>
    <lineage>
        <taxon>Eukaryota</taxon>
        <taxon>Metazoa</taxon>
        <taxon>Ecdysozoa</taxon>
        <taxon>Arthropoda</taxon>
        <taxon>Hexapoda</taxon>
        <taxon>Insecta</taxon>
        <taxon>Pterygota</taxon>
        <taxon>Neoptera</taxon>
        <taxon>Endopterygota</taxon>
        <taxon>Lepidoptera</taxon>
        <taxon>Glossata</taxon>
        <taxon>Ditrysia</taxon>
        <taxon>Pyraloidea</taxon>
        <taxon>Pyralidae</taxon>
        <taxon>Galleriinae</taxon>
        <taxon>Galleria</taxon>
    </lineage>
</organism>
<evidence type="ECO:0000256" key="2">
    <source>
        <dbReference type="ARBA" id="ARBA00022692"/>
    </source>
</evidence>
<keyword evidence="2 6" id="KW-0812">Transmembrane</keyword>
<feature type="compositionally biased region" description="Polar residues" evidence="5">
    <location>
        <begin position="517"/>
        <end position="528"/>
    </location>
</feature>
<feature type="transmembrane region" description="Helical" evidence="6">
    <location>
        <begin position="356"/>
        <end position="376"/>
    </location>
</feature>
<feature type="domain" description="TM7S3/TM198-like" evidence="8">
    <location>
        <begin position="281"/>
        <end position="485"/>
    </location>
</feature>
<keyword evidence="7" id="KW-0732">Signal</keyword>
<dbReference type="AlphaFoldDB" id="A0A6J1WDP0"/>
<dbReference type="Pfam" id="PF13886">
    <property type="entry name" value="TM7S3_TM198"/>
    <property type="match status" value="1"/>
</dbReference>
<evidence type="ECO:0000256" key="4">
    <source>
        <dbReference type="ARBA" id="ARBA00023136"/>
    </source>
</evidence>
<dbReference type="PANTHER" id="PTHR15937">
    <property type="entry name" value="TRANSMEMBRANE 7 SUPERFAMILY MEMBER 3"/>
    <property type="match status" value="1"/>
</dbReference>